<evidence type="ECO:0000256" key="1">
    <source>
        <dbReference type="SAM" id="MobiDB-lite"/>
    </source>
</evidence>
<organism evidence="2">
    <name type="scientific">bioreactor metagenome</name>
    <dbReference type="NCBI Taxonomy" id="1076179"/>
    <lineage>
        <taxon>unclassified sequences</taxon>
        <taxon>metagenomes</taxon>
        <taxon>ecological metagenomes</taxon>
    </lineage>
</organism>
<sequence>MHRDADGAGLVRDGPGDGLTNPPGGVGGEFEALGAVKLFNGLD</sequence>
<accession>A0A645GMX8</accession>
<gene>
    <name evidence="2" type="ORF">SDC9_172470</name>
</gene>
<feature type="region of interest" description="Disordered" evidence="1">
    <location>
        <begin position="1"/>
        <end position="28"/>
    </location>
</feature>
<reference evidence="2" key="1">
    <citation type="submission" date="2019-08" db="EMBL/GenBank/DDBJ databases">
        <authorList>
            <person name="Kucharzyk K."/>
            <person name="Murdoch R.W."/>
            <person name="Higgins S."/>
            <person name="Loffler F."/>
        </authorList>
    </citation>
    <scope>NUCLEOTIDE SEQUENCE</scope>
</reference>
<evidence type="ECO:0000313" key="2">
    <source>
        <dbReference type="EMBL" id="MPN25063.1"/>
    </source>
</evidence>
<dbReference type="AlphaFoldDB" id="A0A645GMX8"/>
<dbReference type="EMBL" id="VSSQ01074105">
    <property type="protein sequence ID" value="MPN25063.1"/>
    <property type="molecule type" value="Genomic_DNA"/>
</dbReference>
<protein>
    <submittedName>
        <fullName evidence="2">Uncharacterized protein</fullName>
    </submittedName>
</protein>
<name>A0A645GMX8_9ZZZZ</name>
<comment type="caution">
    <text evidence="2">The sequence shown here is derived from an EMBL/GenBank/DDBJ whole genome shotgun (WGS) entry which is preliminary data.</text>
</comment>
<proteinExistence type="predicted"/>